<dbReference type="PROSITE" id="PS50110">
    <property type="entry name" value="RESPONSE_REGULATORY"/>
    <property type="match status" value="1"/>
</dbReference>
<feature type="modified residue" description="4-aspartylphosphate" evidence="1">
    <location>
        <position position="61"/>
    </location>
</feature>
<accession>A0A369AC04</accession>
<dbReference type="Proteomes" id="UP000253517">
    <property type="component" value="Unassembled WGS sequence"/>
</dbReference>
<dbReference type="EMBL" id="QPJS01000001">
    <property type="protein sequence ID" value="RCX04944.1"/>
    <property type="molecule type" value="Genomic_DNA"/>
</dbReference>
<dbReference type="PANTHER" id="PTHR44520:SF2">
    <property type="entry name" value="RESPONSE REGULATOR RCP1"/>
    <property type="match status" value="1"/>
</dbReference>
<comment type="caution">
    <text evidence="3">The sequence shown here is derived from an EMBL/GenBank/DDBJ whole genome shotgun (WGS) entry which is preliminary data.</text>
</comment>
<protein>
    <submittedName>
        <fullName evidence="3">Response regulator receiver domain-containing protein</fullName>
    </submittedName>
</protein>
<evidence type="ECO:0000313" key="4">
    <source>
        <dbReference type="Proteomes" id="UP000253517"/>
    </source>
</evidence>
<dbReference type="GO" id="GO:0000160">
    <property type="term" value="P:phosphorelay signal transduction system"/>
    <property type="evidence" value="ECO:0007669"/>
    <property type="project" value="InterPro"/>
</dbReference>
<keyword evidence="1" id="KW-0597">Phosphoprotein</keyword>
<gene>
    <name evidence="3" type="ORF">DES35_101223</name>
</gene>
<dbReference type="SMART" id="SM00448">
    <property type="entry name" value="REC"/>
    <property type="match status" value="1"/>
</dbReference>
<evidence type="ECO:0000259" key="2">
    <source>
        <dbReference type="PROSITE" id="PS50110"/>
    </source>
</evidence>
<evidence type="ECO:0000256" key="1">
    <source>
        <dbReference type="PROSITE-ProRule" id="PRU00169"/>
    </source>
</evidence>
<proteinExistence type="predicted"/>
<keyword evidence="4" id="KW-1185">Reference proteome</keyword>
<dbReference type="Pfam" id="PF00072">
    <property type="entry name" value="Response_reg"/>
    <property type="match status" value="1"/>
</dbReference>
<organism evidence="3 4">
    <name type="scientific">Schleiferia thermophila</name>
    <dbReference type="NCBI Taxonomy" id="884107"/>
    <lineage>
        <taxon>Bacteria</taxon>
        <taxon>Pseudomonadati</taxon>
        <taxon>Bacteroidota</taxon>
        <taxon>Flavobacteriia</taxon>
        <taxon>Flavobacteriales</taxon>
        <taxon>Schleiferiaceae</taxon>
        <taxon>Schleiferia</taxon>
    </lineage>
</organism>
<dbReference type="InterPro" id="IPR052893">
    <property type="entry name" value="TCS_response_regulator"/>
</dbReference>
<dbReference type="Gene3D" id="3.40.50.2300">
    <property type="match status" value="1"/>
</dbReference>
<dbReference type="InterPro" id="IPR011006">
    <property type="entry name" value="CheY-like_superfamily"/>
</dbReference>
<reference evidence="3 4" key="1">
    <citation type="submission" date="2018-07" db="EMBL/GenBank/DDBJ databases">
        <title>Genomic Encyclopedia of Type Strains, Phase IV (KMG-IV): sequencing the most valuable type-strain genomes for metagenomic binning, comparative biology and taxonomic classification.</title>
        <authorList>
            <person name="Goeker M."/>
        </authorList>
    </citation>
    <scope>NUCLEOTIDE SEQUENCE [LARGE SCALE GENOMIC DNA]</scope>
    <source>
        <strain evidence="3 4">DSM 21410</strain>
    </source>
</reference>
<dbReference type="InterPro" id="IPR001789">
    <property type="entry name" value="Sig_transdc_resp-reg_receiver"/>
</dbReference>
<dbReference type="PANTHER" id="PTHR44520">
    <property type="entry name" value="RESPONSE REGULATOR RCP1-RELATED"/>
    <property type="match status" value="1"/>
</dbReference>
<dbReference type="RefSeq" id="WP_037357785.1">
    <property type="nucleotide sequence ID" value="NZ_BHZF01000001.1"/>
</dbReference>
<name>A0A369AC04_9FLAO</name>
<sequence>MNVLVIDDNQIDLLINQRVILNLRPTAHVVSCLSGIEGLKFIEQCISGGICEQFPDLILLDIRMPLMDGYEFLDKMLDMIKHCEKRPFVVMVTSSIDTGDYEKSQTYPEVKGYLSKPLKQTAMLEILEKLNF</sequence>
<feature type="domain" description="Response regulatory" evidence="2">
    <location>
        <begin position="2"/>
        <end position="131"/>
    </location>
</feature>
<dbReference type="AlphaFoldDB" id="A0A369AC04"/>
<dbReference type="SUPFAM" id="SSF52172">
    <property type="entry name" value="CheY-like"/>
    <property type="match status" value="1"/>
</dbReference>
<evidence type="ECO:0000313" key="3">
    <source>
        <dbReference type="EMBL" id="RCX04944.1"/>
    </source>
</evidence>